<keyword evidence="5" id="KW-1185">Reference proteome</keyword>
<feature type="domain" description="Type 4 fimbrial biogenesis protein PilX N-terminal" evidence="3">
    <location>
        <begin position="14"/>
        <end position="61"/>
    </location>
</feature>
<dbReference type="AlphaFoldDB" id="A0A368YA29"/>
<evidence type="ECO:0000313" key="5">
    <source>
        <dbReference type="Proteomes" id="UP000252884"/>
    </source>
</evidence>
<evidence type="ECO:0000259" key="3">
    <source>
        <dbReference type="Pfam" id="PF14341"/>
    </source>
</evidence>
<dbReference type="EMBL" id="QPJK01000001">
    <property type="protein sequence ID" value="RCW76288.1"/>
    <property type="molecule type" value="Genomic_DNA"/>
</dbReference>
<gene>
    <name evidence="4" type="ORF">DES41_101894</name>
</gene>
<feature type="transmembrane region" description="Helical" evidence="1">
    <location>
        <begin position="16"/>
        <end position="36"/>
    </location>
</feature>
<comment type="caution">
    <text evidence="4">The sequence shown here is derived from an EMBL/GenBank/DDBJ whole genome shotgun (WGS) entry which is preliminary data.</text>
</comment>
<evidence type="ECO:0000313" key="4">
    <source>
        <dbReference type="EMBL" id="RCW76288.1"/>
    </source>
</evidence>
<keyword evidence="1" id="KW-1133">Transmembrane helix</keyword>
<evidence type="ECO:0000256" key="1">
    <source>
        <dbReference type="SAM" id="Phobius"/>
    </source>
</evidence>
<reference evidence="4 5" key="1">
    <citation type="submission" date="2018-07" db="EMBL/GenBank/DDBJ databases">
        <title>Genomic Encyclopedia of Type Strains, Phase IV (KMG-IV): sequencing the most valuable type-strain genomes for metagenomic binning, comparative biology and taxonomic classification.</title>
        <authorList>
            <person name="Goeker M."/>
        </authorList>
    </citation>
    <scope>NUCLEOTIDE SEQUENCE [LARGE SCALE GENOMIC DNA]</scope>
    <source>
        <strain evidence="4 5">DSM 21634</strain>
    </source>
</reference>
<keyword evidence="1" id="KW-0472">Membrane</keyword>
<dbReference type="InterPro" id="IPR025746">
    <property type="entry name" value="PilX_N_dom"/>
</dbReference>
<keyword evidence="1" id="KW-0812">Transmembrane</keyword>
<dbReference type="Proteomes" id="UP000252884">
    <property type="component" value="Unassembled WGS sequence"/>
</dbReference>
<organism evidence="4 5">
    <name type="scientific">Pseudorhodoferax soli</name>
    <dbReference type="NCBI Taxonomy" id="545864"/>
    <lineage>
        <taxon>Bacteria</taxon>
        <taxon>Pseudomonadati</taxon>
        <taxon>Pseudomonadota</taxon>
        <taxon>Betaproteobacteria</taxon>
        <taxon>Burkholderiales</taxon>
        <taxon>Comamonadaceae</taxon>
    </lineage>
</organism>
<dbReference type="RefSeq" id="WP_245965560.1">
    <property type="nucleotide sequence ID" value="NZ_QPJK01000001.1"/>
</dbReference>
<protein>
    <submittedName>
        <fullName evidence="4">Type IV pilus assembly protein PilX</fullName>
    </submittedName>
</protein>
<dbReference type="Pfam" id="PF14341">
    <property type="entry name" value="PilX_N"/>
    <property type="match status" value="1"/>
</dbReference>
<evidence type="ECO:0000259" key="2">
    <source>
        <dbReference type="Pfam" id="PF13681"/>
    </source>
</evidence>
<proteinExistence type="predicted"/>
<name>A0A368YA29_9BURK</name>
<sequence>MSARPARPIGGRQRGISLLVVMIVVLLSSLLALWAFRSALVNEAIVGNDADYQRAFEAAQAMVQDAESDIRGERGDGTSCTGVAAADPNNPADVNAARRICRIGPGVLQFIEENKQLVGLLSDLDTAATRCINAICQKRTGAQDFWSNRTTLETMTAAAARYGEYTGARPPAGSTANVNPLLVPSQRWDAGAWYWVEVMPYDTGMGLLPGRAKLELNLNPNVIYRITAIAFGNKPNTMVVLQSTFVRQKISN</sequence>
<dbReference type="Pfam" id="PF13681">
    <property type="entry name" value="PilX"/>
    <property type="match status" value="1"/>
</dbReference>
<feature type="domain" description="PilX/PilW C-terminal" evidence="2">
    <location>
        <begin position="133"/>
        <end position="247"/>
    </location>
</feature>
<dbReference type="InterPro" id="IPR025205">
    <property type="entry name" value="PilX/PilW_C"/>
</dbReference>
<accession>A0A368YA29</accession>